<dbReference type="AlphaFoldDB" id="A0A8B6X253"/>
<evidence type="ECO:0000256" key="1">
    <source>
        <dbReference type="ARBA" id="ARBA00022723"/>
    </source>
</evidence>
<keyword evidence="3" id="KW-0411">Iron-sulfur</keyword>
<proteinExistence type="predicted"/>
<keyword evidence="5" id="KW-1185">Reference proteome</keyword>
<keyword evidence="2" id="KW-0408">Iron</keyword>
<dbReference type="PANTHER" id="PTHR43432">
    <property type="entry name" value="SLR0285 PROTEIN"/>
    <property type="match status" value="1"/>
</dbReference>
<name>A0A8B6X253_9BURK</name>
<keyword evidence="1" id="KW-0479">Metal-binding</keyword>
<evidence type="ECO:0000259" key="4">
    <source>
        <dbReference type="PROSITE" id="PS51918"/>
    </source>
</evidence>
<dbReference type="Gene3D" id="3.80.30.30">
    <property type="match status" value="1"/>
</dbReference>
<feature type="domain" description="Radical SAM core" evidence="4">
    <location>
        <begin position="59"/>
        <end position="305"/>
    </location>
</feature>
<dbReference type="SFLD" id="SFLDG01084">
    <property type="entry name" value="Uncharacterised_Radical_SAM_Su"/>
    <property type="match status" value="1"/>
</dbReference>
<organism evidence="5 6">
    <name type="scientific">Derxia gummosa DSM 723</name>
    <dbReference type="NCBI Taxonomy" id="1121388"/>
    <lineage>
        <taxon>Bacteria</taxon>
        <taxon>Pseudomonadati</taxon>
        <taxon>Pseudomonadota</taxon>
        <taxon>Betaproteobacteria</taxon>
        <taxon>Burkholderiales</taxon>
        <taxon>Alcaligenaceae</taxon>
        <taxon>Derxia</taxon>
    </lineage>
</organism>
<dbReference type="OrthoDB" id="9785699at2"/>
<accession>A0A8B6X253</accession>
<dbReference type="Pfam" id="PF04055">
    <property type="entry name" value="Radical_SAM"/>
    <property type="match status" value="1"/>
</dbReference>
<dbReference type="GO" id="GO:0003824">
    <property type="term" value="F:catalytic activity"/>
    <property type="evidence" value="ECO:0007669"/>
    <property type="project" value="InterPro"/>
</dbReference>
<evidence type="ECO:0000313" key="6">
    <source>
        <dbReference type="RefSeq" id="WP_028310771.1"/>
    </source>
</evidence>
<evidence type="ECO:0000313" key="5">
    <source>
        <dbReference type="Proteomes" id="UP000675920"/>
    </source>
</evidence>
<dbReference type="InterPro" id="IPR040086">
    <property type="entry name" value="MJ0683-like"/>
</dbReference>
<dbReference type="PROSITE" id="PS51918">
    <property type="entry name" value="RADICAL_SAM"/>
    <property type="match status" value="1"/>
</dbReference>
<dbReference type="GO" id="GO:0046872">
    <property type="term" value="F:metal ion binding"/>
    <property type="evidence" value="ECO:0007669"/>
    <property type="project" value="UniProtKB-KW"/>
</dbReference>
<sequence>MKGRGAVSNPAGRFERLAREADDDWRSFESQGDDEAGPRLTTHVRAERAKSLIARNDSPDVPFEQSINPYRGCEHGCIYCYARPTHSWLGMSPGLDFESRLVAKVNAVELLRQELAAKRYAPKLINLGAATDAYQPVERELRITRGLVEVLADCRHPLSIVTKASLVERDLDLLAPMAADGLVEVFVSITTLDPALARLMEPRCASPERRLRTVRALVEAGVPVGVLVAPIIPFVNEPEIERIVAAVAEAGAKSAHYTVIRLPWELTGLFNDWLGAHFPDRAERVLAHIADMRTAPAEARSGRRRFNDADFATRMKGRGPWAELIRQRFRLAVNRAGLGRAMTPLRSDLFRPPGLPGAQASLF</sequence>
<dbReference type="GO" id="GO:0051536">
    <property type="term" value="F:iron-sulfur cluster binding"/>
    <property type="evidence" value="ECO:0007669"/>
    <property type="project" value="UniProtKB-KW"/>
</dbReference>
<evidence type="ECO:0000256" key="2">
    <source>
        <dbReference type="ARBA" id="ARBA00023004"/>
    </source>
</evidence>
<dbReference type="PANTHER" id="PTHR43432:SF3">
    <property type="entry name" value="SLR0285 PROTEIN"/>
    <property type="match status" value="1"/>
</dbReference>
<protein>
    <submittedName>
        <fullName evidence="6">PA0069 family radical SAM protein</fullName>
    </submittedName>
</protein>
<dbReference type="RefSeq" id="WP_028310771.1">
    <property type="nucleotide sequence ID" value="NZ_AXWS01000008.1"/>
</dbReference>
<dbReference type="SFLD" id="SFLDS00029">
    <property type="entry name" value="Radical_SAM"/>
    <property type="match status" value="1"/>
</dbReference>
<dbReference type="Proteomes" id="UP000675920">
    <property type="component" value="Unplaced"/>
</dbReference>
<dbReference type="SMART" id="SM00729">
    <property type="entry name" value="Elp3"/>
    <property type="match status" value="1"/>
</dbReference>
<dbReference type="CDD" id="cd01335">
    <property type="entry name" value="Radical_SAM"/>
    <property type="match status" value="1"/>
</dbReference>
<reference evidence="6" key="1">
    <citation type="submission" date="2025-08" db="UniProtKB">
        <authorList>
            <consortium name="RefSeq"/>
        </authorList>
    </citation>
    <scope>IDENTIFICATION</scope>
</reference>
<dbReference type="SUPFAM" id="SSF102114">
    <property type="entry name" value="Radical SAM enzymes"/>
    <property type="match status" value="1"/>
</dbReference>
<dbReference type="InterPro" id="IPR058240">
    <property type="entry name" value="rSAM_sf"/>
</dbReference>
<dbReference type="InterPro" id="IPR006638">
    <property type="entry name" value="Elp3/MiaA/NifB-like_rSAM"/>
</dbReference>
<dbReference type="InterPro" id="IPR007197">
    <property type="entry name" value="rSAM"/>
</dbReference>
<evidence type="ECO:0000256" key="3">
    <source>
        <dbReference type="ARBA" id="ARBA00023014"/>
    </source>
</evidence>
<dbReference type="NCBIfam" id="NF033668">
    <property type="entry name" value="rSAM_PA0069"/>
    <property type="match status" value="1"/>
</dbReference>